<dbReference type="EMBL" id="PSNX01000016">
    <property type="protein sequence ID" value="PPE65171.1"/>
    <property type="molecule type" value="Genomic_DNA"/>
</dbReference>
<dbReference type="InterPro" id="IPR010869">
    <property type="entry name" value="DUF1501"/>
</dbReference>
<evidence type="ECO:0000313" key="1">
    <source>
        <dbReference type="EMBL" id="PPE65171.1"/>
    </source>
</evidence>
<organism evidence="1 2">
    <name type="scientific">Caldimonas caldifontis</name>
    <dbReference type="NCBI Taxonomy" id="1452508"/>
    <lineage>
        <taxon>Bacteria</taxon>
        <taxon>Pseudomonadati</taxon>
        <taxon>Pseudomonadota</taxon>
        <taxon>Betaproteobacteria</taxon>
        <taxon>Burkholderiales</taxon>
        <taxon>Sphaerotilaceae</taxon>
        <taxon>Caldimonas</taxon>
    </lineage>
</organism>
<protein>
    <recommendedName>
        <fullName evidence="3">Tat pathway signal protein</fullName>
    </recommendedName>
</protein>
<comment type="caution">
    <text evidence="1">The sequence shown here is derived from an EMBL/GenBank/DDBJ whole genome shotgun (WGS) entry which is preliminary data.</text>
</comment>
<sequence>MQRRQWLKFTGGTLAGALGLGGLGSLLHTPVQAQAGYKALVCVFLYGGNDGLNTIVPTDTTRYNQYANVRGSLALPRTSLVSLGSSGYGLHPAMTALESVWNQGHLAPVFNVGPLYAPMTKTEYRNAPANSSLIPDALFSHSDQQLLWEAASTSAMARTGWGGRAAETLATANPVISVGGNGRFGLSTLAAPLVLPGPGATFGLEGLENTGWAPVGTRKTAIDALYAGSHPNALLNAYMSQQRDAFAMSDRLGALVKTTPSDANASAAINLAFAPLISNGSITSGLGQQLYQVAKLIEGRATVRGERQIFFASLGGFDTHGNQIGSSSTVGEHARLLGILAQAMACFHQAMLNLGLGQNVTLFTQSDFGRTFKPNNSAGTDHAWGNHHLVMGGAVAGGTTYGSYPELVLGGPDDVGVQSWELHGRWIPKIGVDQYAATLLRWFGASDTQLDTILPNLRNFSQRQLGFV</sequence>
<dbReference type="Pfam" id="PF07394">
    <property type="entry name" value="DUF1501"/>
    <property type="match status" value="1"/>
</dbReference>
<dbReference type="PANTHER" id="PTHR43737:SF1">
    <property type="entry name" value="DUF1501 DOMAIN-CONTAINING PROTEIN"/>
    <property type="match status" value="1"/>
</dbReference>
<evidence type="ECO:0008006" key="3">
    <source>
        <dbReference type="Google" id="ProtNLM"/>
    </source>
</evidence>
<evidence type="ECO:0000313" key="2">
    <source>
        <dbReference type="Proteomes" id="UP000238605"/>
    </source>
</evidence>
<dbReference type="PANTHER" id="PTHR43737">
    <property type="entry name" value="BLL7424 PROTEIN"/>
    <property type="match status" value="1"/>
</dbReference>
<name>A0A2S5SR07_9BURK</name>
<proteinExistence type="predicted"/>
<accession>A0A2S5SR07</accession>
<reference evidence="1 2" key="1">
    <citation type="submission" date="2018-02" db="EMBL/GenBank/DDBJ databases">
        <title>Reclassifiation of [Polyangium] brachysporum DSM 7029 as Guopingzhaonella breviflexa gen. nov., sp. nov., a member of the family Comamonadaceae.</title>
        <authorList>
            <person name="Tang B."/>
        </authorList>
    </citation>
    <scope>NUCLEOTIDE SEQUENCE [LARGE SCALE GENOMIC DNA]</scope>
    <source>
        <strain evidence="1 2">BCRC 80649</strain>
    </source>
</reference>
<dbReference type="Proteomes" id="UP000238605">
    <property type="component" value="Unassembled WGS sequence"/>
</dbReference>
<dbReference type="OrthoDB" id="9779968at2"/>
<dbReference type="AlphaFoldDB" id="A0A2S5SR07"/>
<keyword evidence="2" id="KW-1185">Reference proteome</keyword>
<gene>
    <name evidence="1" type="ORF">C1704_16020</name>
</gene>